<comment type="caution">
    <text evidence="3">The sequence shown here is derived from an EMBL/GenBank/DDBJ whole genome shotgun (WGS) entry which is preliminary data.</text>
</comment>
<evidence type="ECO:0000313" key="2">
    <source>
        <dbReference type="EMBL" id="KAE9109133.1"/>
    </source>
</evidence>
<evidence type="ECO:0008006" key="7">
    <source>
        <dbReference type="Google" id="ProtNLM"/>
    </source>
</evidence>
<reference evidence="3 4" key="1">
    <citation type="submission" date="2018-08" db="EMBL/GenBank/DDBJ databases">
        <title>Genomic investigation of the strawberry pathogen Phytophthora fragariae indicates pathogenicity is determined by transcriptional variation in three key races.</title>
        <authorList>
            <person name="Adams T.M."/>
            <person name="Armitage A.D."/>
            <person name="Sobczyk M.K."/>
            <person name="Bates H.J."/>
            <person name="Dunwell J.M."/>
            <person name="Nellist C.F."/>
            <person name="Harrison R.J."/>
        </authorList>
    </citation>
    <scope>NUCLEOTIDE SEQUENCE [LARGE SCALE GENOMIC DNA]</scope>
    <source>
        <strain evidence="3 4">NOV-5</strain>
        <strain evidence="2 6">ONT-3</strain>
        <strain evidence="1 5">SCRP245</strain>
    </source>
</reference>
<evidence type="ECO:0000313" key="1">
    <source>
        <dbReference type="EMBL" id="KAE9007364.1"/>
    </source>
</evidence>
<dbReference type="EMBL" id="QXFW01000611">
    <property type="protein sequence ID" value="KAE9007364.1"/>
    <property type="molecule type" value="Genomic_DNA"/>
</dbReference>
<sequence length="144" mass="15748">MGSSIAIVARSLVSLMQPSAICTTELSVAGYAPCRSRHHSEEATEISLLVARTSVGDGWYSRFVGRYPQLSTRSAYALLPKRNCVTGDGMFIGTLAKLVIELQLDGSRIFNMDETAFRTRKKSKIVVAVRSSTNAWCLDPAVNF</sequence>
<dbReference type="Proteomes" id="UP000488956">
    <property type="component" value="Unassembled WGS sequence"/>
</dbReference>
<gene>
    <name evidence="3" type="ORF">PF006_g11495</name>
    <name evidence="2" type="ORF">PF010_g11654</name>
    <name evidence="1" type="ORF">PF011_g11154</name>
</gene>
<organism evidence="3 4">
    <name type="scientific">Phytophthora fragariae</name>
    <dbReference type="NCBI Taxonomy" id="53985"/>
    <lineage>
        <taxon>Eukaryota</taxon>
        <taxon>Sar</taxon>
        <taxon>Stramenopiles</taxon>
        <taxon>Oomycota</taxon>
        <taxon>Peronosporomycetes</taxon>
        <taxon>Peronosporales</taxon>
        <taxon>Peronosporaceae</taxon>
        <taxon>Phytophthora</taxon>
    </lineage>
</organism>
<protein>
    <recommendedName>
        <fullName evidence="7">HTH CENPB-type domain-containing protein</fullName>
    </recommendedName>
</protein>
<dbReference type="AlphaFoldDB" id="A0A6A3TWZ4"/>
<evidence type="ECO:0000313" key="3">
    <source>
        <dbReference type="EMBL" id="KAE9143477.1"/>
    </source>
</evidence>
<dbReference type="EMBL" id="QXFX01000625">
    <property type="protein sequence ID" value="KAE9109133.1"/>
    <property type="molecule type" value="Genomic_DNA"/>
</dbReference>
<dbReference type="Proteomes" id="UP000460718">
    <property type="component" value="Unassembled WGS sequence"/>
</dbReference>
<dbReference type="EMBL" id="QXGA01000615">
    <property type="protein sequence ID" value="KAE9143477.1"/>
    <property type="molecule type" value="Genomic_DNA"/>
</dbReference>
<evidence type="ECO:0000313" key="5">
    <source>
        <dbReference type="Proteomes" id="UP000460718"/>
    </source>
</evidence>
<evidence type="ECO:0000313" key="4">
    <source>
        <dbReference type="Proteomes" id="UP000440732"/>
    </source>
</evidence>
<proteinExistence type="predicted"/>
<name>A0A6A3TWZ4_9STRA</name>
<dbReference type="Proteomes" id="UP000440732">
    <property type="component" value="Unassembled WGS sequence"/>
</dbReference>
<evidence type="ECO:0000313" key="6">
    <source>
        <dbReference type="Proteomes" id="UP000488956"/>
    </source>
</evidence>
<accession>A0A6A3TWZ4</accession>